<feature type="compositionally biased region" description="Basic and acidic residues" evidence="1">
    <location>
        <begin position="18"/>
        <end position="29"/>
    </location>
</feature>
<accession>A0A9W7YAQ8</accession>
<feature type="non-terminal residue" evidence="2">
    <location>
        <position position="1"/>
    </location>
</feature>
<dbReference type="AlphaFoldDB" id="A0A9W7YAQ8"/>
<reference evidence="2" key="1">
    <citation type="submission" date="2022-07" db="EMBL/GenBank/DDBJ databases">
        <title>Phylogenomic reconstructions and comparative analyses of Kickxellomycotina fungi.</title>
        <authorList>
            <person name="Reynolds N.K."/>
            <person name="Stajich J.E."/>
            <person name="Barry K."/>
            <person name="Grigoriev I.V."/>
            <person name="Crous P."/>
            <person name="Smith M.E."/>
        </authorList>
    </citation>
    <scope>NUCLEOTIDE SEQUENCE</scope>
    <source>
        <strain evidence="2">BCRC 34381</strain>
    </source>
</reference>
<dbReference type="Proteomes" id="UP001143981">
    <property type="component" value="Unassembled WGS sequence"/>
</dbReference>
<evidence type="ECO:0000313" key="3">
    <source>
        <dbReference type="Proteomes" id="UP001143981"/>
    </source>
</evidence>
<comment type="caution">
    <text evidence="2">The sequence shown here is derived from an EMBL/GenBank/DDBJ whole genome shotgun (WGS) entry which is preliminary data.</text>
</comment>
<organism evidence="2 3">
    <name type="scientific">Coemansia biformis</name>
    <dbReference type="NCBI Taxonomy" id="1286918"/>
    <lineage>
        <taxon>Eukaryota</taxon>
        <taxon>Fungi</taxon>
        <taxon>Fungi incertae sedis</taxon>
        <taxon>Zoopagomycota</taxon>
        <taxon>Kickxellomycotina</taxon>
        <taxon>Kickxellomycetes</taxon>
        <taxon>Kickxellales</taxon>
        <taxon>Kickxellaceae</taxon>
        <taxon>Coemansia</taxon>
    </lineage>
</organism>
<keyword evidence="3" id="KW-1185">Reference proteome</keyword>
<dbReference type="EMBL" id="JANBOI010000071">
    <property type="protein sequence ID" value="KAJ1734497.1"/>
    <property type="molecule type" value="Genomic_DNA"/>
</dbReference>
<name>A0A9W7YAQ8_9FUNG</name>
<sequence>NGAPGQSAPVGQGGGAADRVRADPERGQEDGQPAGRDQRGGAGRPDPVDAVGRAEASAGIHSVSVFHIRPSQPAGAGRAGRRRHVRLQRAVPDKLPAVRL</sequence>
<evidence type="ECO:0000256" key="1">
    <source>
        <dbReference type="SAM" id="MobiDB-lite"/>
    </source>
</evidence>
<gene>
    <name evidence="2" type="ORF">LPJ61_001033</name>
</gene>
<proteinExistence type="predicted"/>
<protein>
    <submittedName>
        <fullName evidence="2">Uncharacterized protein</fullName>
    </submittedName>
</protein>
<feature type="non-terminal residue" evidence="2">
    <location>
        <position position="100"/>
    </location>
</feature>
<evidence type="ECO:0000313" key="2">
    <source>
        <dbReference type="EMBL" id="KAJ1734497.1"/>
    </source>
</evidence>
<feature type="region of interest" description="Disordered" evidence="1">
    <location>
        <begin position="1"/>
        <end position="100"/>
    </location>
</feature>